<proteinExistence type="inferred from homology"/>
<protein>
    <recommendedName>
        <fullName evidence="12">Membrane protein insertase YidC</fullName>
    </recommendedName>
    <alternativeName>
        <fullName evidence="12">Foldase YidC</fullName>
    </alternativeName>
    <alternativeName>
        <fullName evidence="12">Membrane integrase YidC</fullName>
    </alternativeName>
    <alternativeName>
        <fullName evidence="12">Membrane protein YidC</fullName>
    </alternativeName>
</protein>
<evidence type="ECO:0000256" key="8">
    <source>
        <dbReference type="ARBA" id="ARBA00023136"/>
    </source>
</evidence>
<feature type="transmembrane region" description="Helical" evidence="12">
    <location>
        <begin position="206"/>
        <end position="229"/>
    </location>
</feature>
<dbReference type="Pfam" id="PF02096">
    <property type="entry name" value="60KD_IMP"/>
    <property type="match status" value="1"/>
</dbReference>
<keyword evidence="6 12" id="KW-0653">Protein transport</keyword>
<evidence type="ECO:0000259" key="14">
    <source>
        <dbReference type="Pfam" id="PF02096"/>
    </source>
</evidence>
<dbReference type="InterPro" id="IPR028055">
    <property type="entry name" value="YidC/Oxa/ALB_C"/>
</dbReference>
<evidence type="ECO:0000313" key="15">
    <source>
        <dbReference type="EMBL" id="EFG49435.1"/>
    </source>
</evidence>
<dbReference type="InterPro" id="IPR047196">
    <property type="entry name" value="YidC_ALB_C"/>
</dbReference>
<evidence type="ECO:0000256" key="9">
    <source>
        <dbReference type="ARBA" id="ARBA00023139"/>
    </source>
</evidence>
<dbReference type="NCBIfam" id="TIGR03592">
    <property type="entry name" value="yidC_oxa1_cterm"/>
    <property type="match status" value="1"/>
</dbReference>
<evidence type="ECO:0000256" key="1">
    <source>
        <dbReference type="ARBA" id="ARBA00004651"/>
    </source>
</evidence>
<sequence length="277" mass="31976">MNIRSKKMWKILAITMMAVIFLAACGTSPIDENSTGLWDRYIVYNFSRIIVWLSDIFGNYGVGIIAFTLIIRIILIPLTKYQTQSTEKMQMMQPELKALQEKYASKDPETQQKLQEETAKLNEKYDYSMWSGCLPMLIQLPILMALYQSISRTEILSQGHFLWLELGVPDQLFVIPIIAAILTWYNTRLTTIGTPNSNPSMAMMQWTMPVMILFMGVTLPSAISLYWVASTGFTILQTLVMNNPFKKRDAREDQIRKEKELERRLEKAKRNPNGKKK</sequence>
<evidence type="ECO:0000256" key="3">
    <source>
        <dbReference type="ARBA" id="ARBA00022475"/>
    </source>
</evidence>
<dbReference type="CDD" id="cd20070">
    <property type="entry name" value="5TM_YidC_Alb3"/>
    <property type="match status" value="1"/>
</dbReference>
<organism evidence="15 16">
    <name type="scientific">Aerococcus viridans (strain ATCC 11563 / DSM 20340 / CCUG 4311 / JCM 20461 / NBRC 12219 / NCTC 8251 / M1)</name>
    <dbReference type="NCBI Taxonomy" id="655812"/>
    <lineage>
        <taxon>Bacteria</taxon>
        <taxon>Bacillati</taxon>
        <taxon>Bacillota</taxon>
        <taxon>Bacilli</taxon>
        <taxon>Lactobacillales</taxon>
        <taxon>Aerococcaceae</taxon>
        <taxon>Aerococcus</taxon>
    </lineage>
</organism>
<feature type="transmembrane region" description="Helical" evidence="12">
    <location>
        <begin position="50"/>
        <end position="75"/>
    </location>
</feature>
<evidence type="ECO:0000256" key="12">
    <source>
        <dbReference type="HAMAP-Rule" id="MF_01811"/>
    </source>
</evidence>
<dbReference type="PROSITE" id="PS51257">
    <property type="entry name" value="PROKAR_LIPOPROTEIN"/>
    <property type="match status" value="1"/>
</dbReference>
<comment type="similarity">
    <text evidence="12">Belongs to the OXA1/ALB3/YidC family. Type 2 subfamily.</text>
</comment>
<dbReference type="PANTHER" id="PTHR12428:SF65">
    <property type="entry name" value="CYTOCHROME C OXIDASE ASSEMBLY PROTEIN COX18, MITOCHONDRIAL"/>
    <property type="match status" value="1"/>
</dbReference>
<dbReference type="EMBL" id="ADNT01000085">
    <property type="protein sequence ID" value="EFG49435.1"/>
    <property type="molecule type" value="Genomic_DNA"/>
</dbReference>
<keyword evidence="5 12" id="KW-0732">Signal</keyword>
<comment type="caution">
    <text evidence="15">The sequence shown here is derived from an EMBL/GenBank/DDBJ whole genome shotgun (WGS) entry which is preliminary data.</text>
</comment>
<comment type="function">
    <text evidence="12">Required for the insertion and/or proper folding and/or complex formation of integral membrane proteins into the membrane. Involved in integration of membrane proteins that insert both dependently and independently of the Sec translocase complex, as well as at least some lipoproteins.</text>
</comment>
<evidence type="ECO:0000256" key="4">
    <source>
        <dbReference type="ARBA" id="ARBA00022692"/>
    </source>
</evidence>
<keyword evidence="10 12" id="KW-0143">Chaperone</keyword>
<evidence type="ECO:0000256" key="2">
    <source>
        <dbReference type="ARBA" id="ARBA00022448"/>
    </source>
</evidence>
<feature type="compositionally biased region" description="Basic and acidic residues" evidence="13">
    <location>
        <begin position="250"/>
        <end position="269"/>
    </location>
</feature>
<evidence type="ECO:0000256" key="6">
    <source>
        <dbReference type="ARBA" id="ARBA00022927"/>
    </source>
</evidence>
<name>A0ABP2I6E6_AERVM</name>
<feature type="domain" description="Membrane insertase YidC/Oxa/ALB C-terminal" evidence="14">
    <location>
        <begin position="60"/>
        <end position="243"/>
    </location>
</feature>
<keyword evidence="8 12" id="KW-0472">Membrane</keyword>
<reference evidence="15 16" key="1">
    <citation type="submission" date="2010-04" db="EMBL/GenBank/DDBJ databases">
        <authorList>
            <person name="Muzny D."/>
            <person name="Qin X."/>
            <person name="Deng J."/>
            <person name="Jiang H."/>
            <person name="Liu Y."/>
            <person name="Qu J."/>
            <person name="Song X.-Z."/>
            <person name="Zhang L."/>
            <person name="Thornton R."/>
            <person name="Coyle M."/>
            <person name="Francisco L."/>
            <person name="Jackson L."/>
            <person name="Javaid M."/>
            <person name="Korchina V."/>
            <person name="Kovar C."/>
            <person name="Mata R."/>
            <person name="Mathew T."/>
            <person name="Ngo R."/>
            <person name="Nguyen L."/>
            <person name="Nguyen N."/>
            <person name="Okwuonu G."/>
            <person name="Ongeri F."/>
            <person name="Pham C."/>
            <person name="Simmons D."/>
            <person name="Wilczek-Boney K."/>
            <person name="Hale W."/>
            <person name="Jakkamsetti A."/>
            <person name="Pham P."/>
            <person name="Ruth R."/>
            <person name="San Lucas F."/>
            <person name="Warren J."/>
            <person name="Zhang J."/>
            <person name="Zhao Z."/>
            <person name="Zhou C."/>
            <person name="Zhu D."/>
            <person name="Lee S."/>
            <person name="Bess C."/>
            <person name="Blankenburg K."/>
            <person name="Forbes L."/>
            <person name="Fu Q."/>
            <person name="Gubbala S."/>
            <person name="Hirani K."/>
            <person name="Jayaseelan J.C."/>
            <person name="Lara F."/>
            <person name="Munidasa M."/>
            <person name="Palculict T."/>
            <person name="Patil S."/>
            <person name="Pu L.-L."/>
            <person name="Saada N."/>
            <person name="Tang L."/>
            <person name="Weissenberger G."/>
            <person name="Zhu Y."/>
            <person name="Hemphill L."/>
            <person name="Shang Y."/>
            <person name="Youmans B."/>
            <person name="Ayvaz T."/>
            <person name="Ross M."/>
            <person name="Santibanez J."/>
            <person name="Aqrawi P."/>
            <person name="Gross S."/>
            <person name="Joshi V."/>
            <person name="Fowler G."/>
            <person name="Nazareth L."/>
            <person name="Reid J."/>
            <person name="Worley K."/>
            <person name="Petrosino J."/>
            <person name="Highlander S."/>
            <person name="Gibbs R."/>
            <person name="Gibbs R."/>
        </authorList>
    </citation>
    <scope>NUCLEOTIDE SEQUENCE [LARGE SCALE GENOMIC DNA]</scope>
    <source>
        <strain evidence="15 16">ATCC 11563</strain>
    </source>
</reference>
<feature type="region of interest" description="Disordered" evidence="13">
    <location>
        <begin position="250"/>
        <end position="277"/>
    </location>
</feature>
<feature type="transmembrane region" description="Helical" evidence="12">
    <location>
        <begin position="162"/>
        <end position="185"/>
    </location>
</feature>
<keyword evidence="11 12" id="KW-0449">Lipoprotein</keyword>
<dbReference type="Proteomes" id="UP000003764">
    <property type="component" value="Unassembled WGS sequence"/>
</dbReference>
<comment type="subcellular location">
    <subcellularLocation>
        <location evidence="1 12">Cell membrane</location>
        <topology evidence="1 12">Multi-pass membrane protein</topology>
    </subcellularLocation>
</comment>
<keyword evidence="7 12" id="KW-1133">Transmembrane helix</keyword>
<keyword evidence="4 12" id="KW-0812">Transmembrane</keyword>
<evidence type="ECO:0000256" key="11">
    <source>
        <dbReference type="ARBA" id="ARBA00023288"/>
    </source>
</evidence>
<keyword evidence="2 12" id="KW-0813">Transport</keyword>
<dbReference type="PANTHER" id="PTHR12428">
    <property type="entry name" value="OXA1"/>
    <property type="match status" value="1"/>
</dbReference>
<accession>A0ABP2I6E6</accession>
<gene>
    <name evidence="15" type="primary">spoIIIJ</name>
    <name evidence="12" type="synonym">yidC</name>
    <name evidence="15" type="ORF">HMPREF0061_1253</name>
</gene>
<dbReference type="InterPro" id="IPR001708">
    <property type="entry name" value="YidC/ALB3/OXA1/COX18"/>
</dbReference>
<evidence type="ECO:0000256" key="7">
    <source>
        <dbReference type="ARBA" id="ARBA00022989"/>
    </source>
</evidence>
<evidence type="ECO:0000256" key="10">
    <source>
        <dbReference type="ARBA" id="ARBA00023186"/>
    </source>
</evidence>
<evidence type="ECO:0000256" key="5">
    <source>
        <dbReference type="ARBA" id="ARBA00022729"/>
    </source>
</evidence>
<evidence type="ECO:0000313" key="16">
    <source>
        <dbReference type="Proteomes" id="UP000003764"/>
    </source>
</evidence>
<dbReference type="InterPro" id="IPR023060">
    <property type="entry name" value="YidC/YidC1/YidC2_Firmicutes"/>
</dbReference>
<evidence type="ECO:0000256" key="13">
    <source>
        <dbReference type="SAM" id="MobiDB-lite"/>
    </source>
</evidence>
<keyword evidence="9" id="KW-0564">Palmitate</keyword>
<keyword evidence="3 12" id="KW-1003">Cell membrane</keyword>
<dbReference type="HAMAP" id="MF_01811">
    <property type="entry name" value="YidC_type2"/>
    <property type="match status" value="1"/>
</dbReference>
<dbReference type="PRINTS" id="PR00701">
    <property type="entry name" value="60KDINNERMP"/>
</dbReference>
<keyword evidence="16" id="KW-1185">Reference proteome</keyword>
<feature type="transmembrane region" description="Helical" evidence="12">
    <location>
        <begin position="129"/>
        <end position="150"/>
    </location>
</feature>